<gene>
    <name evidence="2" type="ORF">HUO14_05775</name>
</gene>
<dbReference type="InterPro" id="IPR002925">
    <property type="entry name" value="Dienelactn_hydro"/>
</dbReference>
<protein>
    <submittedName>
        <fullName evidence="2">Dienelactone hydrolase family protein</fullName>
    </submittedName>
</protein>
<dbReference type="Pfam" id="PF01738">
    <property type="entry name" value="DLH"/>
    <property type="match status" value="1"/>
</dbReference>
<evidence type="ECO:0000313" key="2">
    <source>
        <dbReference type="EMBL" id="NVD27410.1"/>
    </source>
</evidence>
<accession>A0ABX2N116</accession>
<dbReference type="PANTHER" id="PTHR22946">
    <property type="entry name" value="DIENELACTONE HYDROLASE DOMAIN-CONTAINING PROTEIN-RELATED"/>
    <property type="match status" value="1"/>
</dbReference>
<feature type="domain" description="Dienelactone hydrolase" evidence="1">
    <location>
        <begin position="19"/>
        <end position="236"/>
    </location>
</feature>
<keyword evidence="3" id="KW-1185">Reference proteome</keyword>
<name>A0ABX2N116_9SPHN</name>
<dbReference type="SUPFAM" id="SSF53474">
    <property type="entry name" value="alpha/beta-Hydrolases"/>
    <property type="match status" value="1"/>
</dbReference>
<dbReference type="Gene3D" id="3.40.50.1820">
    <property type="entry name" value="alpha/beta hydrolase"/>
    <property type="match status" value="1"/>
</dbReference>
<sequence>MSSIEVQQFTYRHGDVELAGYMAQPSRYPRGAILIVPTITGPTKQMYDRARWLAALGYSAMVCDIYGKGFVEDMREARTLANELRADAEYYRERFRCALTELRERSKLGNHRIGAIGYGMGGEIVLEMARGGEDIAIVVSFHGLLATPLPAKRGTIKSRILVFQGRADPLVPPKQVRSFQEEMDISGADCHVHIYSGVLHGFTDINSSSRSMDAVKYDASADRQSKAAMLSMFEEVFETNKTPGQYQ</sequence>
<dbReference type="EMBL" id="JABWMH010000002">
    <property type="protein sequence ID" value="NVD27410.1"/>
    <property type="molecule type" value="Genomic_DNA"/>
</dbReference>
<dbReference type="GO" id="GO:0016787">
    <property type="term" value="F:hydrolase activity"/>
    <property type="evidence" value="ECO:0007669"/>
    <property type="project" value="UniProtKB-KW"/>
</dbReference>
<dbReference type="Proteomes" id="UP000652427">
    <property type="component" value="Unassembled WGS sequence"/>
</dbReference>
<dbReference type="PANTHER" id="PTHR22946:SF0">
    <property type="entry name" value="DIENELACTONE HYDROLASE DOMAIN-CONTAINING PROTEIN"/>
    <property type="match status" value="1"/>
</dbReference>
<evidence type="ECO:0000313" key="3">
    <source>
        <dbReference type="Proteomes" id="UP000652427"/>
    </source>
</evidence>
<dbReference type="RefSeq" id="WP_176278942.1">
    <property type="nucleotide sequence ID" value="NZ_JABWMH010000002.1"/>
</dbReference>
<reference evidence="2 3" key="1">
    <citation type="submission" date="2020-06" db="EMBL/GenBank/DDBJ databases">
        <authorList>
            <person name="Kim S.-J."/>
            <person name="Park S.-J."/>
        </authorList>
    </citation>
    <scope>NUCLEOTIDE SEQUENCE [LARGE SCALE GENOMIC DNA]</scope>
    <source>
        <strain evidence="2 3">SW-151</strain>
    </source>
</reference>
<dbReference type="InterPro" id="IPR050261">
    <property type="entry name" value="FrsA_esterase"/>
</dbReference>
<organism evidence="2 3">
    <name type="scientific">Parasphingorhabdus flavimaris</name>
    <dbReference type="NCBI Taxonomy" id="266812"/>
    <lineage>
        <taxon>Bacteria</taxon>
        <taxon>Pseudomonadati</taxon>
        <taxon>Pseudomonadota</taxon>
        <taxon>Alphaproteobacteria</taxon>
        <taxon>Sphingomonadales</taxon>
        <taxon>Sphingomonadaceae</taxon>
        <taxon>Parasphingorhabdus</taxon>
    </lineage>
</organism>
<evidence type="ECO:0000259" key="1">
    <source>
        <dbReference type="Pfam" id="PF01738"/>
    </source>
</evidence>
<dbReference type="InterPro" id="IPR029058">
    <property type="entry name" value="AB_hydrolase_fold"/>
</dbReference>
<proteinExistence type="predicted"/>
<comment type="caution">
    <text evidence="2">The sequence shown here is derived from an EMBL/GenBank/DDBJ whole genome shotgun (WGS) entry which is preliminary data.</text>
</comment>
<keyword evidence="2" id="KW-0378">Hydrolase</keyword>